<dbReference type="AlphaFoldDB" id="A0A9P7YPQ1"/>
<feature type="compositionally biased region" description="Gly residues" evidence="1">
    <location>
        <begin position="140"/>
        <end position="157"/>
    </location>
</feature>
<dbReference type="EMBL" id="MU251396">
    <property type="protein sequence ID" value="KAG9236960.1"/>
    <property type="molecule type" value="Genomic_DNA"/>
</dbReference>
<accession>A0A9P7YPQ1</accession>
<comment type="caution">
    <text evidence="2">The sequence shown here is derived from an EMBL/GenBank/DDBJ whole genome shotgun (WGS) entry which is preliminary data.</text>
</comment>
<feature type="region of interest" description="Disordered" evidence="1">
    <location>
        <begin position="140"/>
        <end position="166"/>
    </location>
</feature>
<keyword evidence="3" id="KW-1185">Reference proteome</keyword>
<sequence>MNDATPVQLHYHDKSIGYIYIKMRPRPSSFEQPRLHSNGTASKACKSATTTTNDNCHYGSAYAENSWAYGANSAFARPLVIRRSNGARDINIAPLIGFTPPLSSPGQGGGGAGGPANNNGVAVGAGGGAVIAAPNPGNGNGNGNVNGGGGGGGGGGQPNLPSIPLPAPGVPNLPVLGNPSLPNLGVPNIPVPGVPNLLVPGVPNLPVPNPGVPNLPNPGVPNSPVPGVPNLPVPVLGVLNLPTPGNPNLPIPSVPNLPIPGVPNPNLPNPDVPGIPLPNFPTLPFPGSPADNFGNNIRTIIGQIGLIITSFGPLISANSREDILVIAGPLRAAILASIQAQLRIRGGRSGIFSEGSGDPLQTVADGLDNIIASPDPATVGDQAGALLESMNSQVIPQVSSLKGEEAGSGEGTEEVEADVEA</sequence>
<feature type="region of interest" description="Disordered" evidence="1">
    <location>
        <begin position="398"/>
        <end position="421"/>
    </location>
</feature>
<evidence type="ECO:0000256" key="1">
    <source>
        <dbReference type="SAM" id="MobiDB-lite"/>
    </source>
</evidence>
<dbReference type="Proteomes" id="UP000824998">
    <property type="component" value="Unassembled WGS sequence"/>
</dbReference>
<name>A0A9P7YPQ1_9HELO</name>
<feature type="compositionally biased region" description="Acidic residues" evidence="1">
    <location>
        <begin position="411"/>
        <end position="421"/>
    </location>
</feature>
<gene>
    <name evidence="2" type="ORF">BJ875DRAFT_481798</name>
</gene>
<evidence type="ECO:0000313" key="3">
    <source>
        <dbReference type="Proteomes" id="UP000824998"/>
    </source>
</evidence>
<protein>
    <submittedName>
        <fullName evidence="2">Uncharacterized protein</fullName>
    </submittedName>
</protein>
<reference evidence="2" key="1">
    <citation type="journal article" date="2021" name="IMA Fungus">
        <title>Genomic characterization of three marine fungi, including Emericellopsis atlantica sp. nov. with signatures of a generalist lifestyle and marine biomass degradation.</title>
        <authorList>
            <person name="Hagestad O.C."/>
            <person name="Hou L."/>
            <person name="Andersen J.H."/>
            <person name="Hansen E.H."/>
            <person name="Altermark B."/>
            <person name="Li C."/>
            <person name="Kuhnert E."/>
            <person name="Cox R.J."/>
            <person name="Crous P.W."/>
            <person name="Spatafora J.W."/>
            <person name="Lail K."/>
            <person name="Amirebrahimi M."/>
            <person name="Lipzen A."/>
            <person name="Pangilinan J."/>
            <person name="Andreopoulos W."/>
            <person name="Hayes R.D."/>
            <person name="Ng V."/>
            <person name="Grigoriev I.V."/>
            <person name="Jackson S.A."/>
            <person name="Sutton T.D.S."/>
            <person name="Dobson A.D.W."/>
            <person name="Rama T."/>
        </authorList>
    </citation>
    <scope>NUCLEOTIDE SEQUENCE</scope>
    <source>
        <strain evidence="2">TRa018bII</strain>
    </source>
</reference>
<evidence type="ECO:0000313" key="2">
    <source>
        <dbReference type="EMBL" id="KAG9236960.1"/>
    </source>
</evidence>
<organism evidence="2 3">
    <name type="scientific">Amylocarpus encephaloides</name>
    <dbReference type="NCBI Taxonomy" id="45428"/>
    <lineage>
        <taxon>Eukaryota</taxon>
        <taxon>Fungi</taxon>
        <taxon>Dikarya</taxon>
        <taxon>Ascomycota</taxon>
        <taxon>Pezizomycotina</taxon>
        <taxon>Leotiomycetes</taxon>
        <taxon>Helotiales</taxon>
        <taxon>Helotiales incertae sedis</taxon>
        <taxon>Amylocarpus</taxon>
    </lineage>
</organism>
<proteinExistence type="predicted"/>